<dbReference type="PROSITE" id="PS01183">
    <property type="entry name" value="UBIE_1"/>
    <property type="match status" value="1"/>
</dbReference>
<dbReference type="InterPro" id="IPR004033">
    <property type="entry name" value="UbiE/COQ5_MeTrFase"/>
</dbReference>
<evidence type="ECO:0000256" key="2">
    <source>
        <dbReference type="ARBA" id="ARBA00022679"/>
    </source>
</evidence>
<proteinExistence type="inferred from homology"/>
<keyword evidence="7" id="KW-1185">Reference proteome</keyword>
<comment type="catalytic activity">
    <reaction evidence="4">
        <text>a 2-demethylmenaquinol + S-adenosyl-L-methionine = a menaquinol + S-adenosyl-L-homocysteine + H(+)</text>
        <dbReference type="Rhea" id="RHEA:42640"/>
        <dbReference type="Rhea" id="RHEA-COMP:9539"/>
        <dbReference type="Rhea" id="RHEA-COMP:9563"/>
        <dbReference type="ChEBI" id="CHEBI:15378"/>
        <dbReference type="ChEBI" id="CHEBI:18151"/>
        <dbReference type="ChEBI" id="CHEBI:55437"/>
        <dbReference type="ChEBI" id="CHEBI:57856"/>
        <dbReference type="ChEBI" id="CHEBI:59789"/>
        <dbReference type="EC" id="2.1.1.163"/>
    </reaction>
</comment>
<feature type="compositionally biased region" description="Basic and acidic residues" evidence="5">
    <location>
        <begin position="21"/>
        <end position="34"/>
    </location>
</feature>
<organism evidence="6 7">
    <name type="scientific">Streptomyces vastus</name>
    <dbReference type="NCBI Taxonomy" id="285451"/>
    <lineage>
        <taxon>Bacteria</taxon>
        <taxon>Bacillati</taxon>
        <taxon>Actinomycetota</taxon>
        <taxon>Actinomycetes</taxon>
        <taxon>Kitasatosporales</taxon>
        <taxon>Streptomycetaceae</taxon>
        <taxon>Streptomyces</taxon>
    </lineage>
</organism>
<gene>
    <name evidence="4" type="primary">menG</name>
    <name evidence="6" type="ORF">GCM10010307_38780</name>
</gene>
<dbReference type="CDD" id="cd02440">
    <property type="entry name" value="AdoMet_MTases"/>
    <property type="match status" value="1"/>
</dbReference>
<protein>
    <recommendedName>
        <fullName evidence="4">Demethylmenaquinone methyltransferase</fullName>
        <ecNumber evidence="4">2.1.1.163</ecNumber>
    </recommendedName>
</protein>
<comment type="pathway">
    <text evidence="4">Quinol/quinone metabolism; menaquinone biosynthesis; menaquinol from 1,4-dihydroxy-2-naphthoate: step 2/2.</text>
</comment>
<evidence type="ECO:0000256" key="1">
    <source>
        <dbReference type="ARBA" id="ARBA00022603"/>
    </source>
</evidence>
<feature type="binding site" evidence="4">
    <location>
        <position position="113"/>
    </location>
    <ligand>
        <name>S-adenosyl-L-methionine</name>
        <dbReference type="ChEBI" id="CHEBI:59789"/>
    </ligand>
</feature>
<comment type="function">
    <text evidence="4">Methyltransferase required for the conversion of demethylmenaquinol (DMKH2) to menaquinol (MKH2).</text>
</comment>
<name>A0ABN3R095_9ACTN</name>
<evidence type="ECO:0000256" key="3">
    <source>
        <dbReference type="ARBA" id="ARBA00022691"/>
    </source>
</evidence>
<keyword evidence="2 4" id="KW-0808">Transferase</keyword>
<reference evidence="6 7" key="1">
    <citation type="journal article" date="2019" name="Int. J. Syst. Evol. Microbiol.">
        <title>The Global Catalogue of Microorganisms (GCM) 10K type strain sequencing project: providing services to taxonomists for standard genome sequencing and annotation.</title>
        <authorList>
            <consortium name="The Broad Institute Genomics Platform"/>
            <consortium name="The Broad Institute Genome Sequencing Center for Infectious Disease"/>
            <person name="Wu L."/>
            <person name="Ma J."/>
        </authorList>
    </citation>
    <scope>NUCLEOTIDE SEQUENCE [LARGE SCALE GENOMIC DNA]</scope>
    <source>
        <strain evidence="6 7">JCM 4524</strain>
    </source>
</reference>
<feature type="region of interest" description="Disordered" evidence="5">
    <location>
        <begin position="21"/>
        <end position="54"/>
    </location>
</feature>
<comment type="caution">
    <text evidence="6">The sequence shown here is derived from an EMBL/GenBank/DDBJ whole genome shotgun (WGS) entry which is preliminary data.</text>
</comment>
<dbReference type="InterPro" id="IPR023576">
    <property type="entry name" value="UbiE/COQ5_MeTrFase_CS"/>
</dbReference>
<feature type="binding site" evidence="4">
    <location>
        <position position="131"/>
    </location>
    <ligand>
        <name>S-adenosyl-L-methionine</name>
        <dbReference type="ChEBI" id="CHEBI:59789"/>
    </ligand>
</feature>
<dbReference type="Gene3D" id="3.40.50.150">
    <property type="entry name" value="Vaccinia Virus protein VP39"/>
    <property type="match status" value="1"/>
</dbReference>
<sequence>MHIHLSCDVRRGSLVTYVEERATSQKRPVFDPRPARQAGRPSSAPGCHNGPVTRASLNKQPHEVASMFDDVAERYDLTNDVLSLGQDRRWRKEVAKAVDARPAQKVLDLAAGTATSSLPFVRTGAYVVPCDFSLGMLQVGKKRHPWLPLTAGDATRLPFKDDTFDAVTISFGLRNVQDTDAALRELYRVTRPGGRVVICEFSHPTWAPFRTVYTEYLMRALPPVARAVSSNPDAYVYLAESIRAWPDQPALAERLRKAGWSKVAWRDLTGGIVALHRGFKQS</sequence>
<dbReference type="GO" id="GO:0008168">
    <property type="term" value="F:methyltransferase activity"/>
    <property type="evidence" value="ECO:0007669"/>
    <property type="project" value="UniProtKB-KW"/>
</dbReference>
<dbReference type="PANTHER" id="PTHR43591:SF24">
    <property type="entry name" value="2-METHOXY-6-POLYPRENYL-1,4-BENZOQUINOL METHYLASE, MITOCHONDRIAL"/>
    <property type="match status" value="1"/>
</dbReference>
<dbReference type="GO" id="GO:0032259">
    <property type="term" value="P:methylation"/>
    <property type="evidence" value="ECO:0007669"/>
    <property type="project" value="UniProtKB-KW"/>
</dbReference>
<dbReference type="EMBL" id="BAAASJ010000036">
    <property type="protein sequence ID" value="GAA2639426.1"/>
    <property type="molecule type" value="Genomic_DNA"/>
</dbReference>
<evidence type="ECO:0000313" key="7">
    <source>
        <dbReference type="Proteomes" id="UP001500151"/>
    </source>
</evidence>
<dbReference type="InterPro" id="IPR029063">
    <property type="entry name" value="SAM-dependent_MTases_sf"/>
</dbReference>
<dbReference type="PANTHER" id="PTHR43591">
    <property type="entry name" value="METHYLTRANSFERASE"/>
    <property type="match status" value="1"/>
</dbReference>
<keyword evidence="4" id="KW-0474">Menaquinone biosynthesis</keyword>
<keyword evidence="1 4" id="KW-0489">Methyltransferase</keyword>
<evidence type="ECO:0000313" key="6">
    <source>
        <dbReference type="EMBL" id="GAA2639426.1"/>
    </source>
</evidence>
<dbReference type="EC" id="2.1.1.163" evidence="4"/>
<accession>A0ABN3R095</accession>
<feature type="binding site" evidence="4">
    <location>
        <begin position="153"/>
        <end position="154"/>
    </location>
    <ligand>
        <name>S-adenosyl-L-methionine</name>
        <dbReference type="ChEBI" id="CHEBI:59789"/>
    </ligand>
</feature>
<evidence type="ECO:0000256" key="5">
    <source>
        <dbReference type="SAM" id="MobiDB-lite"/>
    </source>
</evidence>
<evidence type="ECO:0000256" key="4">
    <source>
        <dbReference type="HAMAP-Rule" id="MF_01813"/>
    </source>
</evidence>
<dbReference type="SUPFAM" id="SSF53335">
    <property type="entry name" value="S-adenosyl-L-methionine-dependent methyltransferases"/>
    <property type="match status" value="1"/>
</dbReference>
<feature type="binding site" evidence="4">
    <location>
        <position position="170"/>
    </location>
    <ligand>
        <name>S-adenosyl-L-methionine</name>
        <dbReference type="ChEBI" id="CHEBI:59789"/>
    </ligand>
</feature>
<dbReference type="PROSITE" id="PS51608">
    <property type="entry name" value="SAM_MT_UBIE"/>
    <property type="match status" value="1"/>
</dbReference>
<dbReference type="Pfam" id="PF01209">
    <property type="entry name" value="Ubie_methyltran"/>
    <property type="match status" value="1"/>
</dbReference>
<dbReference type="PROSITE" id="PS01184">
    <property type="entry name" value="UBIE_2"/>
    <property type="match status" value="1"/>
</dbReference>
<comment type="similarity">
    <text evidence="4">Belongs to the class I-like SAM-binding methyltransferase superfamily. MenG/UbiE family.</text>
</comment>
<dbReference type="NCBIfam" id="TIGR01934">
    <property type="entry name" value="MenG_MenH_UbiE"/>
    <property type="match status" value="1"/>
</dbReference>
<keyword evidence="3 4" id="KW-0949">S-adenosyl-L-methionine</keyword>
<dbReference type="NCBIfam" id="NF001241">
    <property type="entry name" value="PRK00216.1-2"/>
    <property type="match status" value="1"/>
</dbReference>
<dbReference type="HAMAP" id="MF_01813">
    <property type="entry name" value="MenG_UbiE_methyltr"/>
    <property type="match status" value="1"/>
</dbReference>
<dbReference type="Proteomes" id="UP001500151">
    <property type="component" value="Unassembled WGS sequence"/>
</dbReference>